<keyword evidence="4" id="KW-0378">Hydrolase</keyword>
<evidence type="ECO:0000256" key="2">
    <source>
        <dbReference type="ARBA" id="ARBA00001946"/>
    </source>
</evidence>
<keyword evidence="5" id="KW-0460">Magnesium</keyword>
<dbReference type="RefSeq" id="WP_105001115.1">
    <property type="nucleotide sequence ID" value="NZ_MQVX01000001.1"/>
</dbReference>
<dbReference type="Gene3D" id="3.90.79.10">
    <property type="entry name" value="Nucleoside Triphosphate Pyrophosphohydrolase"/>
    <property type="match status" value="1"/>
</dbReference>
<accession>A0A2S7T7I1</accession>
<dbReference type="Pfam" id="PF00293">
    <property type="entry name" value="NUDIX"/>
    <property type="match status" value="1"/>
</dbReference>
<keyword evidence="9" id="KW-1185">Reference proteome</keyword>
<dbReference type="InterPro" id="IPR015797">
    <property type="entry name" value="NUDIX_hydrolase-like_dom_sf"/>
</dbReference>
<dbReference type="PANTHER" id="PTHR12992">
    <property type="entry name" value="NUDIX HYDROLASE"/>
    <property type="match status" value="1"/>
</dbReference>
<evidence type="ECO:0000256" key="3">
    <source>
        <dbReference type="ARBA" id="ARBA00022723"/>
    </source>
</evidence>
<dbReference type="PROSITE" id="PS51462">
    <property type="entry name" value="NUDIX"/>
    <property type="match status" value="1"/>
</dbReference>
<feature type="domain" description="Nudix hydrolase" evidence="7">
    <location>
        <begin position="46"/>
        <end position="183"/>
    </location>
</feature>
<proteinExistence type="predicted"/>
<dbReference type="InterPro" id="IPR045121">
    <property type="entry name" value="CoAse"/>
</dbReference>
<evidence type="ECO:0000256" key="1">
    <source>
        <dbReference type="ARBA" id="ARBA00001936"/>
    </source>
</evidence>
<comment type="caution">
    <text evidence="8">The sequence shown here is derived from an EMBL/GenBank/DDBJ whole genome shotgun (WGS) entry which is preliminary data.</text>
</comment>
<name>A0A2S7T7I1_9FLAO</name>
<evidence type="ECO:0000256" key="4">
    <source>
        <dbReference type="ARBA" id="ARBA00022801"/>
    </source>
</evidence>
<evidence type="ECO:0000259" key="7">
    <source>
        <dbReference type="PROSITE" id="PS51462"/>
    </source>
</evidence>
<reference evidence="9" key="1">
    <citation type="submission" date="2016-11" db="EMBL/GenBank/DDBJ databases">
        <title>Trade-off between light-utilization and light-protection in marine flavobacteria.</title>
        <authorList>
            <person name="Kumagai Y."/>
            <person name="Yoshizawa S."/>
            <person name="Kogure K."/>
        </authorList>
    </citation>
    <scope>NUCLEOTIDE SEQUENCE [LARGE SCALE GENOMIC DNA]</scope>
    <source>
        <strain evidence="9">SG-18</strain>
    </source>
</reference>
<dbReference type="EMBL" id="MQVX01000001">
    <property type="protein sequence ID" value="PQJ15465.1"/>
    <property type="molecule type" value="Genomic_DNA"/>
</dbReference>
<dbReference type="GO" id="GO:0010945">
    <property type="term" value="F:coenzyme A diphosphatase activity"/>
    <property type="evidence" value="ECO:0007669"/>
    <property type="project" value="InterPro"/>
</dbReference>
<dbReference type="SUPFAM" id="SSF55811">
    <property type="entry name" value="Nudix"/>
    <property type="match status" value="1"/>
</dbReference>
<evidence type="ECO:0000256" key="5">
    <source>
        <dbReference type="ARBA" id="ARBA00022842"/>
    </source>
</evidence>
<keyword evidence="3" id="KW-0479">Metal-binding</keyword>
<comment type="cofactor">
    <cofactor evidence="2">
        <name>Mg(2+)</name>
        <dbReference type="ChEBI" id="CHEBI:18420"/>
    </cofactor>
</comment>
<organism evidence="8 9">
    <name type="scientific">Aureicoccus marinus</name>
    <dbReference type="NCBI Taxonomy" id="754435"/>
    <lineage>
        <taxon>Bacteria</taxon>
        <taxon>Pseudomonadati</taxon>
        <taxon>Bacteroidota</taxon>
        <taxon>Flavobacteriia</taxon>
        <taxon>Flavobacteriales</taxon>
        <taxon>Flavobacteriaceae</taxon>
        <taxon>Aureicoccus</taxon>
    </lineage>
</organism>
<dbReference type="Proteomes" id="UP000239366">
    <property type="component" value="Unassembled WGS sequence"/>
</dbReference>
<gene>
    <name evidence="8" type="ORF">BST99_06685</name>
</gene>
<keyword evidence="6" id="KW-0464">Manganese</keyword>
<evidence type="ECO:0000313" key="8">
    <source>
        <dbReference type="EMBL" id="PQJ15465.1"/>
    </source>
</evidence>
<dbReference type="AlphaFoldDB" id="A0A2S7T7I1"/>
<evidence type="ECO:0000256" key="6">
    <source>
        <dbReference type="ARBA" id="ARBA00023211"/>
    </source>
</evidence>
<dbReference type="InterPro" id="IPR000086">
    <property type="entry name" value="NUDIX_hydrolase_dom"/>
</dbReference>
<dbReference type="OrthoDB" id="9802805at2"/>
<sequence length="213" mass="24358">MKFDDFLRLVPKLGKLNLPGENAQDLMAPSMRRSWMEAQSKKNLNPREAGVLALVYPNQEHEAMLLFILRRTYSGVHSGQMAFPGGKKETSDRDLWETALRETEEEVGVPRHVVHYLTKLTEVYIPPSNFLVHPYLGWCEEKPPLAKQEEEVEEIIEISVGELFNQNSHINTEISTSYANKMEVPAYHVQNQIIWGATAMMLSEIEALFAETE</sequence>
<dbReference type="CDD" id="cd03426">
    <property type="entry name" value="NUDIX_CoAse_Nudt7"/>
    <property type="match status" value="1"/>
</dbReference>
<evidence type="ECO:0000313" key="9">
    <source>
        <dbReference type="Proteomes" id="UP000239366"/>
    </source>
</evidence>
<comment type="cofactor">
    <cofactor evidence="1">
        <name>Mn(2+)</name>
        <dbReference type="ChEBI" id="CHEBI:29035"/>
    </cofactor>
</comment>
<protein>
    <submittedName>
        <fullName evidence="8">Coenzyme A pyrophosphatase</fullName>
    </submittedName>
</protein>
<dbReference type="PANTHER" id="PTHR12992:SF11">
    <property type="entry name" value="MITOCHONDRIAL COENZYME A DIPHOSPHATASE NUDT8"/>
    <property type="match status" value="1"/>
</dbReference>
<dbReference type="GO" id="GO:0046872">
    <property type="term" value="F:metal ion binding"/>
    <property type="evidence" value="ECO:0007669"/>
    <property type="project" value="UniProtKB-KW"/>
</dbReference>